<evidence type="ECO:0000256" key="3">
    <source>
        <dbReference type="PROSITE-ProRule" id="PRU00221"/>
    </source>
</evidence>
<feature type="compositionally biased region" description="Basic and acidic residues" evidence="4">
    <location>
        <begin position="24"/>
        <end position="39"/>
    </location>
</feature>
<feature type="repeat" description="WD" evidence="3">
    <location>
        <begin position="522"/>
        <end position="545"/>
    </location>
</feature>
<feature type="repeat" description="WD" evidence="3">
    <location>
        <begin position="458"/>
        <end position="490"/>
    </location>
</feature>
<evidence type="ECO:0000256" key="1">
    <source>
        <dbReference type="ARBA" id="ARBA00022574"/>
    </source>
</evidence>
<feature type="repeat" description="WD" evidence="3">
    <location>
        <begin position="758"/>
        <end position="771"/>
    </location>
</feature>
<reference evidence="5 6" key="1">
    <citation type="submission" date="2021-02" db="EMBL/GenBank/DDBJ databases">
        <title>Variation within the Batrachochytrium salamandrivorans European outbreak.</title>
        <authorList>
            <person name="Kelly M."/>
            <person name="Pasmans F."/>
            <person name="Shea T.P."/>
            <person name="Munoz J.F."/>
            <person name="Carranza S."/>
            <person name="Cuomo C.A."/>
            <person name="Martel A."/>
        </authorList>
    </citation>
    <scope>NUCLEOTIDE SEQUENCE [LARGE SCALE GENOMIC DNA]</scope>
    <source>
        <strain evidence="5 6">AMFP18/2</strain>
    </source>
</reference>
<keyword evidence="6" id="KW-1185">Reference proteome</keyword>
<feature type="region of interest" description="Disordered" evidence="4">
    <location>
        <begin position="1"/>
        <end position="76"/>
    </location>
</feature>
<gene>
    <name evidence="5" type="ORF">BASA50_000941</name>
</gene>
<keyword evidence="2" id="KW-0677">Repeat</keyword>
<keyword evidence="1 3" id="KW-0853">WD repeat</keyword>
<dbReference type="Proteomes" id="UP001648503">
    <property type="component" value="Unassembled WGS sequence"/>
</dbReference>
<protein>
    <submittedName>
        <fullName evidence="5">Uncharacterized protein</fullName>
    </submittedName>
</protein>
<dbReference type="InterPro" id="IPR020472">
    <property type="entry name" value="WD40_PAC1"/>
</dbReference>
<dbReference type="PROSITE" id="PS50082">
    <property type="entry name" value="WD_REPEATS_2"/>
    <property type="match status" value="3"/>
</dbReference>
<feature type="region of interest" description="Disordered" evidence="4">
    <location>
        <begin position="1159"/>
        <end position="1178"/>
    </location>
</feature>
<dbReference type="InterPro" id="IPR016024">
    <property type="entry name" value="ARM-type_fold"/>
</dbReference>
<feature type="compositionally biased region" description="Low complexity" evidence="4">
    <location>
        <begin position="1167"/>
        <end position="1176"/>
    </location>
</feature>
<dbReference type="PROSITE" id="PS50294">
    <property type="entry name" value="WD_REPEATS_REGION"/>
    <property type="match status" value="1"/>
</dbReference>
<dbReference type="Gene3D" id="2.130.10.10">
    <property type="entry name" value="YVTN repeat-like/Quinoprotein amine dehydrogenase"/>
    <property type="match status" value="2"/>
</dbReference>
<dbReference type="InterPro" id="IPR001680">
    <property type="entry name" value="WD40_rpt"/>
</dbReference>
<evidence type="ECO:0000256" key="4">
    <source>
        <dbReference type="SAM" id="MobiDB-lite"/>
    </source>
</evidence>
<dbReference type="EMBL" id="JAFCIX010000577">
    <property type="protein sequence ID" value="KAH6585998.1"/>
    <property type="molecule type" value="Genomic_DNA"/>
</dbReference>
<dbReference type="InterPro" id="IPR015943">
    <property type="entry name" value="WD40/YVTN_repeat-like_dom_sf"/>
</dbReference>
<dbReference type="PRINTS" id="PR00320">
    <property type="entry name" value="GPROTEINBRPT"/>
</dbReference>
<accession>A0ABQ8ESS8</accession>
<name>A0ABQ8ESS8_9FUNG</name>
<proteinExistence type="predicted"/>
<sequence>MQRLSMAMDGPTEEKNATDGIDTCQRDIYDDGSNADHRSINNQDCEPENNHHYGEIEESEGDSSSVGADQASSHMHAESGVLIPSWKVIHHQIEKKIARYFGSAKVNEARRKVQLLASQRQPGTAAVAHGRSVVAAGHAVSHLETALWESQTMVVGGQIPADGSVSGRADMMHACSHLTEKPDNKEMMVNQPSFSLPRHLSCSSGSAYKKERDPMFSNRSGGSLLLADGLDEADKADGLDGSDGSDTVASTDANHLNIILPHGCQLMRTIYHPNASFKMILYMPIGETDRFASLDTNHVHLWRGPSHVLKMSVLHTKDSQQQTSVTGLNHWVYIQKWQLTIISTRHLEIKILDAGLKCLSSISTPKPAVSLEFVNKYDEIVVGSVGAVMIRNKSLFLFFSAGKMVCCRTPRLVISDLQIDEWVTFSAFDDARDYLYTVYENNFNIYNYKTGHRVDTVRNAHESPISAVLFYDPQGLFITGSKDSTIKVWNRQNYLLYVFKEHTSIITGLCRVLDSEKSGKLFFMSCSLDKSLRIWNLDSGRQVYKMHTQAECLGIQWMHNGSFCSYSLDTISIWCLNRFYSTFAITRNPIVRLLRSKILAFPSRIFAASLDGSMSIISPRTGERLITAFPIMADTVLVDAIYDSAQDCTYMLTENGDITVHSSRTNPFTIIEEWKYYGIKIIYLTCGQIVYRDVRQKGKQEFLVQAHTSSVLSIHVDSNSGRIFTTFRGQLENHPRDDDHTHEITGIACLETPLYCVFATSSQDGTVKVWDAVHNILIREMQFSDTTKSICFANPRGDLLVGISDQIALVQVHDYLPEKYLLMLSESHWPDDLIEAPMELDSGVDFWKPHTYHTNSESRMLLDENLESNNALSEEDALTRLRRNYKPSKNGPDFGYLNDSTGTMNRYRLISKEQAHSYIPFDEMPYKAQRRRFFDDDGQEVVKYDIPEMEFDVLMKDNERISERIRPHSTNILEPIGGPRPGSSYSTVFKYDKKSLGIAALDIAQRAINGANQSEFRLLPQKEAVPTFDLGKPRALEVSRGRVLDVLERARTRKMKQDDQDRKRLEALMGDAKPAPNQKMARRKGWILDSMIKSGVAPNSVISGDVDRMQHLVREQQRRDQEKQFQISEAEALKKAPRIDVLDTNYCSKDTSLLGAEHRKSTLNKESSSCRSSTSSIEARPTWGTGIPILETRKGRKKSIAKYELQAIENDSDDYDPSKYKKRTSRAPSVVHQRKSLRTPPTDEEDRSVIKLLVEEKALPLLTEEDEIGRVSASLSSQSIEDRVDDPDPSRAIEMTTTGTESDGNPVAQSSLDYALKDDLLVTDKGCIIDAGNSHHSLLASKTSSLDEFSNSKIVGDDFKTSIIPGLATPPDPDTYELHNNSRDNIGNDLDSKTMKPFTPIEFPCGIEVAEEIETASTLEKSSSRDYDFEPVLHTFLSDKITSKLAWDLFKSVVVHPNEDNAQGRVFSQFKSTDWFHGIENAETNVTNIVASLCETLRSGALKDKIQAAKGMMYMYYTFKDDMSDPLEQIINPQLEQIHDSNWQVRAQLICNLTSFEKFDENIILEMIMALADPHPKVVQAAINGLISFGISSTEALRCAMIQFHMIIPTKEEHAMPVILLNNMESQLQGIHSPELVKDYSHIVQWLTHVDKRVYGHPFIRPDSSVVTMCEHSRRILPRKGRYEEPCNTRLIPANTRSGSESTTDKLNSPLQAKLAYSHSQSHTLARTNQHQTTRTYFPTIGRLGAQMHSSTSK</sequence>
<dbReference type="SUPFAM" id="SSF48371">
    <property type="entry name" value="ARM repeat"/>
    <property type="match status" value="1"/>
</dbReference>
<comment type="caution">
    <text evidence="5">The sequence shown here is derived from an EMBL/GenBank/DDBJ whole genome shotgun (WGS) entry which is preliminary data.</text>
</comment>
<organism evidence="5 6">
    <name type="scientific">Batrachochytrium salamandrivorans</name>
    <dbReference type="NCBI Taxonomy" id="1357716"/>
    <lineage>
        <taxon>Eukaryota</taxon>
        <taxon>Fungi</taxon>
        <taxon>Fungi incertae sedis</taxon>
        <taxon>Chytridiomycota</taxon>
        <taxon>Chytridiomycota incertae sedis</taxon>
        <taxon>Chytridiomycetes</taxon>
        <taxon>Rhizophydiales</taxon>
        <taxon>Rhizophydiales incertae sedis</taxon>
        <taxon>Batrachochytrium</taxon>
    </lineage>
</organism>
<dbReference type="PANTHER" id="PTHR45532">
    <property type="entry name" value="WD REPEAT-CONTAINING PROTEIN 97"/>
    <property type="match status" value="1"/>
</dbReference>
<feature type="region of interest" description="Disordered" evidence="4">
    <location>
        <begin position="1211"/>
        <end position="1245"/>
    </location>
</feature>
<dbReference type="SUPFAM" id="SSF50978">
    <property type="entry name" value="WD40 repeat-like"/>
    <property type="match status" value="2"/>
</dbReference>
<evidence type="ECO:0000313" key="5">
    <source>
        <dbReference type="EMBL" id="KAH6585998.1"/>
    </source>
</evidence>
<evidence type="ECO:0000313" key="6">
    <source>
        <dbReference type="Proteomes" id="UP001648503"/>
    </source>
</evidence>
<dbReference type="Pfam" id="PF00400">
    <property type="entry name" value="WD40"/>
    <property type="match status" value="3"/>
</dbReference>
<evidence type="ECO:0000256" key="2">
    <source>
        <dbReference type="ARBA" id="ARBA00022737"/>
    </source>
</evidence>
<dbReference type="InterPro" id="IPR036322">
    <property type="entry name" value="WD40_repeat_dom_sf"/>
</dbReference>
<dbReference type="PANTHER" id="PTHR45532:SF1">
    <property type="entry name" value="WD REPEAT-CONTAINING PROTEIN 97"/>
    <property type="match status" value="1"/>
</dbReference>
<dbReference type="SMART" id="SM00320">
    <property type="entry name" value="WD40"/>
    <property type="match status" value="4"/>
</dbReference>